<evidence type="ECO:0000256" key="14">
    <source>
        <dbReference type="SAM" id="SignalP"/>
    </source>
</evidence>
<evidence type="ECO:0000256" key="11">
    <source>
        <dbReference type="ARBA" id="ARBA00023180"/>
    </source>
</evidence>
<dbReference type="PRINTS" id="PR00740">
    <property type="entry name" value="GLHYDRLASE27"/>
</dbReference>
<keyword evidence="8" id="KW-0430">Lectin</keyword>
<protein>
    <recommendedName>
        <fullName evidence="5 13">Alpha-galactosidase</fullName>
        <ecNumber evidence="5 13">3.2.1.22</ecNumber>
    </recommendedName>
    <alternativeName>
        <fullName evidence="13">Melibiase</fullName>
    </alternativeName>
</protein>
<keyword evidence="7 14" id="KW-0732">Signal</keyword>
<feature type="domain" description="Ricin B lectin" evidence="15">
    <location>
        <begin position="404"/>
        <end position="516"/>
    </location>
</feature>
<organism evidence="16 17">
    <name type="scientific">Rhizodiscina lignyota</name>
    <dbReference type="NCBI Taxonomy" id="1504668"/>
    <lineage>
        <taxon>Eukaryota</taxon>
        <taxon>Fungi</taxon>
        <taxon>Dikarya</taxon>
        <taxon>Ascomycota</taxon>
        <taxon>Pezizomycotina</taxon>
        <taxon>Dothideomycetes</taxon>
        <taxon>Pleosporomycetidae</taxon>
        <taxon>Aulographales</taxon>
        <taxon>Rhizodiscinaceae</taxon>
        <taxon>Rhizodiscina</taxon>
    </lineage>
</organism>
<accession>A0A9P4IKL6</accession>
<dbReference type="PROSITE" id="PS50231">
    <property type="entry name" value="RICIN_B_LECTIN"/>
    <property type="match status" value="1"/>
</dbReference>
<evidence type="ECO:0000256" key="13">
    <source>
        <dbReference type="RuleBase" id="RU361168"/>
    </source>
</evidence>
<evidence type="ECO:0000256" key="6">
    <source>
        <dbReference type="ARBA" id="ARBA00022525"/>
    </source>
</evidence>
<evidence type="ECO:0000256" key="5">
    <source>
        <dbReference type="ARBA" id="ARBA00012755"/>
    </source>
</evidence>
<dbReference type="InterPro" id="IPR013780">
    <property type="entry name" value="Glyco_hydro_b"/>
</dbReference>
<dbReference type="Gene3D" id="2.60.40.1180">
    <property type="entry name" value="Golgi alpha-mannosidase II"/>
    <property type="match status" value="1"/>
</dbReference>
<keyword evidence="17" id="KW-1185">Reference proteome</keyword>
<reference evidence="16" key="1">
    <citation type="journal article" date="2020" name="Stud. Mycol.">
        <title>101 Dothideomycetes genomes: a test case for predicting lifestyles and emergence of pathogens.</title>
        <authorList>
            <person name="Haridas S."/>
            <person name="Albert R."/>
            <person name="Binder M."/>
            <person name="Bloem J."/>
            <person name="Labutti K."/>
            <person name="Salamov A."/>
            <person name="Andreopoulos B."/>
            <person name="Baker S."/>
            <person name="Barry K."/>
            <person name="Bills G."/>
            <person name="Bluhm B."/>
            <person name="Cannon C."/>
            <person name="Castanera R."/>
            <person name="Culley D."/>
            <person name="Daum C."/>
            <person name="Ezra D."/>
            <person name="Gonzalez J."/>
            <person name="Henrissat B."/>
            <person name="Kuo A."/>
            <person name="Liang C."/>
            <person name="Lipzen A."/>
            <person name="Lutzoni F."/>
            <person name="Magnuson J."/>
            <person name="Mondo S."/>
            <person name="Nolan M."/>
            <person name="Ohm R."/>
            <person name="Pangilinan J."/>
            <person name="Park H.-J."/>
            <person name="Ramirez L."/>
            <person name="Alfaro M."/>
            <person name="Sun H."/>
            <person name="Tritt A."/>
            <person name="Yoshinaga Y."/>
            <person name="Zwiers L.-H."/>
            <person name="Turgeon B."/>
            <person name="Goodwin S."/>
            <person name="Spatafora J."/>
            <person name="Crous P."/>
            <person name="Grigoriev I."/>
        </authorList>
    </citation>
    <scope>NUCLEOTIDE SEQUENCE</scope>
    <source>
        <strain evidence="16">CBS 133067</strain>
    </source>
</reference>
<evidence type="ECO:0000256" key="9">
    <source>
        <dbReference type="ARBA" id="ARBA00022801"/>
    </source>
</evidence>
<evidence type="ECO:0000256" key="7">
    <source>
        <dbReference type="ARBA" id="ARBA00022729"/>
    </source>
</evidence>
<name>A0A9P4IKL6_9PEZI</name>
<evidence type="ECO:0000256" key="10">
    <source>
        <dbReference type="ARBA" id="ARBA00023157"/>
    </source>
</evidence>
<dbReference type="Gene3D" id="3.20.20.70">
    <property type="entry name" value="Aldolase class I"/>
    <property type="match status" value="1"/>
</dbReference>
<dbReference type="InterPro" id="IPR041233">
    <property type="entry name" value="Melibiase_C"/>
</dbReference>
<dbReference type="GO" id="GO:0004557">
    <property type="term" value="F:alpha-galactosidase activity"/>
    <property type="evidence" value="ECO:0007669"/>
    <property type="project" value="UniProtKB-EC"/>
</dbReference>
<evidence type="ECO:0000256" key="4">
    <source>
        <dbReference type="ARBA" id="ARBA00009743"/>
    </source>
</evidence>
<dbReference type="GO" id="GO:0005576">
    <property type="term" value="C:extracellular region"/>
    <property type="evidence" value="ECO:0007669"/>
    <property type="project" value="UniProtKB-SubCell"/>
</dbReference>
<evidence type="ECO:0000256" key="2">
    <source>
        <dbReference type="ARBA" id="ARBA00003969"/>
    </source>
</evidence>
<dbReference type="CDD" id="cd14792">
    <property type="entry name" value="GH27"/>
    <property type="match status" value="1"/>
</dbReference>
<keyword evidence="10 13" id="KW-1015">Disulfide bond</keyword>
<dbReference type="InterPro" id="IPR017853">
    <property type="entry name" value="GH"/>
</dbReference>
<dbReference type="Proteomes" id="UP000799772">
    <property type="component" value="Unassembled WGS sequence"/>
</dbReference>
<dbReference type="FunFam" id="3.20.20.70:FF:000177">
    <property type="entry name" value="Alpha-galactosidase"/>
    <property type="match status" value="1"/>
</dbReference>
<comment type="similarity">
    <text evidence="4 13">Belongs to the glycosyl hydrolase 27 family.</text>
</comment>
<keyword evidence="9 13" id="KW-0378">Hydrolase</keyword>
<dbReference type="SUPFAM" id="SSF51445">
    <property type="entry name" value="(Trans)glycosidases"/>
    <property type="match status" value="1"/>
</dbReference>
<comment type="caution">
    <text evidence="16">The sequence shown here is derived from an EMBL/GenBank/DDBJ whole genome shotgun (WGS) entry which is preliminary data.</text>
</comment>
<keyword evidence="11" id="KW-0325">Glycoprotein</keyword>
<dbReference type="InterPro" id="IPR035992">
    <property type="entry name" value="Ricin_B-like_lectins"/>
</dbReference>
<evidence type="ECO:0000256" key="8">
    <source>
        <dbReference type="ARBA" id="ARBA00022734"/>
    </source>
</evidence>
<dbReference type="GO" id="GO:0005975">
    <property type="term" value="P:carbohydrate metabolic process"/>
    <property type="evidence" value="ECO:0007669"/>
    <property type="project" value="InterPro"/>
</dbReference>
<dbReference type="InterPro" id="IPR000772">
    <property type="entry name" value="Ricin_B_lectin"/>
</dbReference>
<evidence type="ECO:0000313" key="17">
    <source>
        <dbReference type="Proteomes" id="UP000799772"/>
    </source>
</evidence>
<evidence type="ECO:0000313" key="16">
    <source>
        <dbReference type="EMBL" id="KAF2099886.1"/>
    </source>
</evidence>
<evidence type="ECO:0000256" key="3">
    <source>
        <dbReference type="ARBA" id="ARBA00004613"/>
    </source>
</evidence>
<feature type="signal peptide" evidence="14">
    <location>
        <begin position="1"/>
        <end position="16"/>
    </location>
</feature>
<dbReference type="Pfam" id="PF16499">
    <property type="entry name" value="Melibiase_2"/>
    <property type="match status" value="1"/>
</dbReference>
<dbReference type="Pfam" id="PF00652">
    <property type="entry name" value="Ricin_B_lectin"/>
    <property type="match status" value="1"/>
</dbReference>
<dbReference type="OrthoDB" id="5795902at2759"/>
<comment type="subcellular location">
    <subcellularLocation>
        <location evidence="3">Secreted</location>
    </subcellularLocation>
</comment>
<dbReference type="GO" id="GO:0030246">
    <property type="term" value="F:carbohydrate binding"/>
    <property type="evidence" value="ECO:0007669"/>
    <property type="project" value="UniProtKB-KW"/>
</dbReference>
<keyword evidence="12 13" id="KW-0326">Glycosidase</keyword>
<proteinExistence type="inferred from homology"/>
<dbReference type="EC" id="3.2.1.22" evidence="5 13"/>
<dbReference type="InterPro" id="IPR013785">
    <property type="entry name" value="Aldolase_TIM"/>
</dbReference>
<dbReference type="EMBL" id="ML978125">
    <property type="protein sequence ID" value="KAF2099886.1"/>
    <property type="molecule type" value="Genomic_DNA"/>
</dbReference>
<gene>
    <name evidence="16" type="ORF">NA57DRAFT_37816</name>
</gene>
<dbReference type="PANTHER" id="PTHR11452:SF91">
    <property type="entry name" value="ALPHA-GALACTOSIDASE A-RELATED"/>
    <property type="match status" value="1"/>
</dbReference>
<evidence type="ECO:0000259" key="15">
    <source>
        <dbReference type="SMART" id="SM00458"/>
    </source>
</evidence>
<keyword evidence="6" id="KW-0964">Secreted</keyword>
<dbReference type="CDD" id="cd23425">
    <property type="entry name" value="beta-trefoil_Ricin_AglA"/>
    <property type="match status" value="1"/>
</dbReference>
<dbReference type="SMART" id="SM00458">
    <property type="entry name" value="RICIN"/>
    <property type="match status" value="1"/>
</dbReference>
<dbReference type="SUPFAM" id="SSF50370">
    <property type="entry name" value="Ricin B-like lectins"/>
    <property type="match status" value="1"/>
</dbReference>
<sequence>MASALVAILAIFPAQASIENPSILPTPPMGFNNWARFECGLNQSLFVETADAMVSKGLLAAGYDRIHLDDCWLQHERAPNGSLQWNTTLFPNGLIWLGECFKGKGFHFGIYEDSGNATCGGYPGSRGHEELDAKTFESWGVEYLKLDGCNVYPDNEQEYQTLYSKWHQVLTSLEHPLIFSESAPAYFSATDNNTDWYEVMDWVPLYGELARHSTDIAVYGLYPASHYWQSVMVNYGFEVLLARYQQPGYYNDPDFIIPDWPWLTLDEKKSHFALWSSFSAPLIISAYIPDLSDAEVEYLTNKDIIAVDQDALAMQATLVSQDGYFDVLTKSLANGDRLLTVLNRGNYTNSTTVSIERVGLETYHTYTVKDLWTGDSNKFSGSIHITLNTHATAIYRISEVSSVIPTGMIFNTASLSCMTASDTSITFTNCTALDAQVWQVSSSGTLSPLSAPNKCLESSAHGVSLGRCNSRSASMRWVYHVTGNLINSATRLCLQERAGYLGKCGEELDNQVFGLPSGVRVVRGGKV</sequence>
<comment type="catalytic activity">
    <reaction evidence="1 13">
        <text>Hydrolysis of terminal, non-reducing alpha-D-galactose residues in alpha-D-galactosides, including galactose oligosaccharides, galactomannans and galactolipids.</text>
        <dbReference type="EC" id="3.2.1.22"/>
    </reaction>
</comment>
<dbReference type="SUPFAM" id="SSF51011">
    <property type="entry name" value="Glycosyl hydrolase domain"/>
    <property type="match status" value="1"/>
</dbReference>
<comment type="function">
    <text evidence="2">Hydrolyzes a variety of simple alpha-D-galactoside as well as more complex molecules such as oligosaccharides and polysaccharides.</text>
</comment>
<feature type="chain" id="PRO_5040365718" description="Alpha-galactosidase" evidence="14">
    <location>
        <begin position="17"/>
        <end position="527"/>
    </location>
</feature>
<dbReference type="InterPro" id="IPR002241">
    <property type="entry name" value="Glyco_hydro_27"/>
</dbReference>
<dbReference type="AlphaFoldDB" id="A0A9P4IKL6"/>
<dbReference type="Gene3D" id="2.80.10.50">
    <property type="match status" value="1"/>
</dbReference>
<dbReference type="Pfam" id="PF17801">
    <property type="entry name" value="Melibiase_C"/>
    <property type="match status" value="1"/>
</dbReference>
<evidence type="ECO:0000256" key="1">
    <source>
        <dbReference type="ARBA" id="ARBA00001255"/>
    </source>
</evidence>
<evidence type="ECO:0000256" key="12">
    <source>
        <dbReference type="ARBA" id="ARBA00023295"/>
    </source>
</evidence>
<dbReference type="PANTHER" id="PTHR11452">
    <property type="entry name" value="ALPHA-GALACTOSIDASE/ALPHA-N-ACETYLGALACTOSAMINIDASE"/>
    <property type="match status" value="1"/>
</dbReference>